<sequence>MATASWNGTVIAESDDIVTVEGNAYFPREAVREDVLRPSGTHTFCPWKGTASYYSLEVDGQTNPDAVWFYPEPSDAAREITGRVAFWRGVEVR</sequence>
<evidence type="ECO:0000313" key="3">
    <source>
        <dbReference type="Proteomes" id="UP000219514"/>
    </source>
</evidence>
<dbReference type="Gene3D" id="2.170.150.40">
    <property type="entry name" value="Domain of unknown function (DUF427)"/>
    <property type="match status" value="1"/>
</dbReference>
<evidence type="ECO:0000259" key="1">
    <source>
        <dbReference type="Pfam" id="PF04248"/>
    </source>
</evidence>
<dbReference type="InterPro" id="IPR007361">
    <property type="entry name" value="DUF427"/>
</dbReference>
<gene>
    <name evidence="2" type="ORF">SAMN06893097_103425</name>
</gene>
<accession>A0A285EDU8</accession>
<dbReference type="OrthoDB" id="9815163at2"/>
<dbReference type="RefSeq" id="WP_097206249.1">
    <property type="nucleotide sequence ID" value="NZ_JACHXB010000004.1"/>
</dbReference>
<dbReference type="InterPro" id="IPR038694">
    <property type="entry name" value="DUF427_sf"/>
</dbReference>
<organism evidence="2 3">
    <name type="scientific">Geodermatophilus sabuli</name>
    <dbReference type="NCBI Taxonomy" id="1564158"/>
    <lineage>
        <taxon>Bacteria</taxon>
        <taxon>Bacillati</taxon>
        <taxon>Actinomycetota</taxon>
        <taxon>Actinomycetes</taxon>
        <taxon>Geodermatophilales</taxon>
        <taxon>Geodermatophilaceae</taxon>
        <taxon>Geodermatophilus</taxon>
    </lineage>
</organism>
<feature type="domain" description="DUF427" evidence="1">
    <location>
        <begin position="3"/>
        <end position="88"/>
    </location>
</feature>
<reference evidence="2 3" key="1">
    <citation type="submission" date="2017-09" db="EMBL/GenBank/DDBJ databases">
        <authorList>
            <person name="Ehlers B."/>
            <person name="Leendertz F.H."/>
        </authorList>
    </citation>
    <scope>NUCLEOTIDE SEQUENCE [LARGE SCALE GENOMIC DNA]</scope>
    <source>
        <strain evidence="2 3">DSM 46844</strain>
    </source>
</reference>
<keyword evidence="3" id="KW-1185">Reference proteome</keyword>
<evidence type="ECO:0000313" key="2">
    <source>
        <dbReference type="EMBL" id="SNX96256.1"/>
    </source>
</evidence>
<dbReference type="PANTHER" id="PTHR34310">
    <property type="entry name" value="DUF427 DOMAIN PROTEIN (AFU_ORTHOLOGUE AFUA_3G02220)"/>
    <property type="match status" value="1"/>
</dbReference>
<dbReference type="Pfam" id="PF04248">
    <property type="entry name" value="NTP_transf_9"/>
    <property type="match status" value="1"/>
</dbReference>
<dbReference type="PANTHER" id="PTHR34310:SF5">
    <property type="entry name" value="DUF427 DOMAIN PROTEIN (AFU_ORTHOLOGUE AFUA_3G02220)"/>
    <property type="match status" value="1"/>
</dbReference>
<name>A0A285EDU8_9ACTN</name>
<dbReference type="Proteomes" id="UP000219514">
    <property type="component" value="Unassembled WGS sequence"/>
</dbReference>
<dbReference type="AlphaFoldDB" id="A0A285EDU8"/>
<proteinExistence type="predicted"/>
<protein>
    <submittedName>
        <fullName evidence="2">Uncharacterized conserved protein, DUF427 family</fullName>
    </submittedName>
</protein>
<dbReference type="EMBL" id="OBDO01000003">
    <property type="protein sequence ID" value="SNX96256.1"/>
    <property type="molecule type" value="Genomic_DNA"/>
</dbReference>